<dbReference type="EMBL" id="KF900811">
    <property type="protein sequence ID" value="AIF07725.1"/>
    <property type="molecule type" value="Genomic_DNA"/>
</dbReference>
<proteinExistence type="predicted"/>
<evidence type="ECO:0000313" key="1">
    <source>
        <dbReference type="EMBL" id="AIF07725.1"/>
    </source>
</evidence>
<accession>A0A075GXS5</accession>
<dbReference type="AlphaFoldDB" id="A0A075GXS5"/>
<organism evidence="1">
    <name type="scientific">uncultured marine thaumarchaeote KM3_23_F10</name>
    <dbReference type="NCBI Taxonomy" id="1456100"/>
    <lineage>
        <taxon>Archaea</taxon>
        <taxon>Nitrososphaerota</taxon>
        <taxon>environmental samples</taxon>
    </lineage>
</organism>
<reference evidence="1" key="1">
    <citation type="journal article" date="2014" name="Genome Biol. Evol.">
        <title>Pangenome evidence for extensive interdomain horizontal transfer affecting lineage core and shell genes in uncultured planktonic thaumarchaeota and euryarchaeota.</title>
        <authorList>
            <person name="Deschamps P."/>
            <person name="Zivanovic Y."/>
            <person name="Moreira D."/>
            <person name="Rodriguez-Valera F."/>
            <person name="Lopez-Garcia P."/>
        </authorList>
    </citation>
    <scope>NUCLEOTIDE SEQUENCE</scope>
</reference>
<name>A0A075GXS5_9ARCH</name>
<sequence length="106" mass="11671">MITKEIEINGSRFNLTLTDQVINQVDNLKSLYATAAEDPESFEQVSSEISSTINQIAAAVTPEISDGNLDGLIQEVFKAVDDKKSEVEKQIKDKDSKISRKKLKAG</sequence>
<protein>
    <submittedName>
        <fullName evidence="1">Uncharacterized protein</fullName>
    </submittedName>
</protein>